<dbReference type="PANTHER" id="PTHR43459:SF1">
    <property type="entry name" value="EG:BACN32G11.4 PROTEIN"/>
    <property type="match status" value="1"/>
</dbReference>
<dbReference type="InterPro" id="IPR018376">
    <property type="entry name" value="Enoyl-CoA_hyd/isom_CS"/>
</dbReference>
<gene>
    <name evidence="3" type="ORF">AB5I84_09325</name>
</gene>
<evidence type="ECO:0000256" key="1">
    <source>
        <dbReference type="ARBA" id="ARBA00005254"/>
    </source>
</evidence>
<dbReference type="Gene3D" id="1.10.12.10">
    <property type="entry name" value="Lyase 2-enoyl-coa Hydratase, Chain A, domain 2"/>
    <property type="match status" value="1"/>
</dbReference>
<organism evidence="3 4">
    <name type="scientific">Isoalcanivorax beigongshangi</name>
    <dbReference type="NCBI Taxonomy" id="3238810"/>
    <lineage>
        <taxon>Bacteria</taxon>
        <taxon>Pseudomonadati</taxon>
        <taxon>Pseudomonadota</taxon>
        <taxon>Gammaproteobacteria</taxon>
        <taxon>Oceanospirillales</taxon>
        <taxon>Alcanivoracaceae</taxon>
        <taxon>Isoalcanivorax</taxon>
    </lineage>
</organism>
<dbReference type="Proteomes" id="UP001562065">
    <property type="component" value="Unassembled WGS sequence"/>
</dbReference>
<evidence type="ECO:0000256" key="2">
    <source>
        <dbReference type="RuleBase" id="RU003707"/>
    </source>
</evidence>
<dbReference type="PANTHER" id="PTHR43459">
    <property type="entry name" value="ENOYL-COA HYDRATASE"/>
    <property type="match status" value="1"/>
</dbReference>
<evidence type="ECO:0000313" key="3">
    <source>
        <dbReference type="EMBL" id="MEY1662346.1"/>
    </source>
</evidence>
<sequence length="266" mass="28750">MDPVLLDLHDGVARVTFNRPQRRNALNLAMRERMAEVVQELRRNDDIRAVVLTGAGGAFCSGGDLEGILGAELDNDGWRTRMRGLHHWLKDLMTLEKPVIAAVDGAAYGAGFSLALVADVILATPRARFSMSFLKVGAVPDLAALYSLPRAVGPRLARELMLSTQELDAERAHALGIVSEVVASEQLLARAQQIAHSFTGASALAVGLVKTLTARAINSDLDSMLDAEAAAQALVFGCDYHRQAIDRFLTKQPPLFVWPQASEQDA</sequence>
<accession>A0ABV4AHN2</accession>
<keyword evidence="4" id="KW-1185">Reference proteome</keyword>
<comment type="caution">
    <text evidence="3">The sequence shown here is derived from an EMBL/GenBank/DDBJ whole genome shotgun (WGS) entry which is preliminary data.</text>
</comment>
<dbReference type="CDD" id="cd06558">
    <property type="entry name" value="crotonase-like"/>
    <property type="match status" value="1"/>
</dbReference>
<dbReference type="EMBL" id="JBGCUO010000001">
    <property type="protein sequence ID" value="MEY1662346.1"/>
    <property type="molecule type" value="Genomic_DNA"/>
</dbReference>
<protein>
    <submittedName>
        <fullName evidence="3">Enoyl-CoA hydratase/isomerase family protein</fullName>
    </submittedName>
</protein>
<proteinExistence type="inferred from homology"/>
<dbReference type="InterPro" id="IPR001753">
    <property type="entry name" value="Enoyl-CoA_hydra/iso"/>
</dbReference>
<name>A0ABV4AHN2_9GAMM</name>
<dbReference type="SUPFAM" id="SSF52096">
    <property type="entry name" value="ClpP/crotonase"/>
    <property type="match status" value="1"/>
</dbReference>
<dbReference type="PROSITE" id="PS00166">
    <property type="entry name" value="ENOYL_COA_HYDRATASE"/>
    <property type="match status" value="1"/>
</dbReference>
<reference evidence="3 4" key="1">
    <citation type="submission" date="2024-07" db="EMBL/GenBank/DDBJ databases">
        <authorList>
            <person name="Ren Q."/>
        </authorList>
    </citation>
    <scope>NUCLEOTIDE SEQUENCE [LARGE SCALE GENOMIC DNA]</scope>
    <source>
        <strain evidence="3 4">REN37</strain>
    </source>
</reference>
<dbReference type="Pfam" id="PF00378">
    <property type="entry name" value="ECH_1"/>
    <property type="match status" value="1"/>
</dbReference>
<evidence type="ECO:0000313" key="4">
    <source>
        <dbReference type="Proteomes" id="UP001562065"/>
    </source>
</evidence>
<dbReference type="RefSeq" id="WP_369455582.1">
    <property type="nucleotide sequence ID" value="NZ_JBGCUO010000001.1"/>
</dbReference>
<dbReference type="InterPro" id="IPR029045">
    <property type="entry name" value="ClpP/crotonase-like_dom_sf"/>
</dbReference>
<dbReference type="Gene3D" id="3.90.226.10">
    <property type="entry name" value="2-enoyl-CoA Hydratase, Chain A, domain 1"/>
    <property type="match status" value="1"/>
</dbReference>
<comment type="similarity">
    <text evidence="1 2">Belongs to the enoyl-CoA hydratase/isomerase family.</text>
</comment>
<dbReference type="InterPro" id="IPR014748">
    <property type="entry name" value="Enoyl-CoA_hydra_C"/>
</dbReference>